<gene>
    <name evidence="11 14" type="primary">nadD</name>
    <name evidence="13" type="ORF">CH379_008405</name>
    <name evidence="14" type="ORF">CH379_17230</name>
</gene>
<dbReference type="Gene3D" id="3.40.50.620">
    <property type="entry name" value="HUPs"/>
    <property type="match status" value="1"/>
</dbReference>
<dbReference type="InterPro" id="IPR004821">
    <property type="entry name" value="Cyt_trans-like"/>
</dbReference>
<dbReference type="GO" id="GO:0004515">
    <property type="term" value="F:nicotinate-nucleotide adenylyltransferase activity"/>
    <property type="evidence" value="ECO:0007669"/>
    <property type="project" value="UniProtKB-UniRule"/>
</dbReference>
<evidence type="ECO:0000256" key="2">
    <source>
        <dbReference type="ARBA" id="ARBA00005019"/>
    </source>
</evidence>
<dbReference type="EMBL" id="NPEF01000230">
    <property type="protein sequence ID" value="PJZ91699.1"/>
    <property type="molecule type" value="Genomic_DNA"/>
</dbReference>
<dbReference type="SUPFAM" id="SSF52374">
    <property type="entry name" value="Nucleotidylyl transferase"/>
    <property type="match status" value="1"/>
</dbReference>
<evidence type="ECO:0000256" key="8">
    <source>
        <dbReference type="ARBA" id="ARBA00022840"/>
    </source>
</evidence>
<evidence type="ECO:0000256" key="3">
    <source>
        <dbReference type="ARBA" id="ARBA00009014"/>
    </source>
</evidence>
<dbReference type="InterPro" id="IPR014729">
    <property type="entry name" value="Rossmann-like_a/b/a_fold"/>
</dbReference>
<dbReference type="RefSeq" id="WP_100747725.1">
    <property type="nucleotide sequence ID" value="NZ_NPEF02000009.1"/>
</dbReference>
<dbReference type="UniPathway" id="UPA00253">
    <property type="reaction ID" value="UER00332"/>
</dbReference>
<dbReference type="OrthoDB" id="5295945at2"/>
<evidence type="ECO:0000256" key="6">
    <source>
        <dbReference type="ARBA" id="ARBA00022695"/>
    </source>
</evidence>
<dbReference type="PANTHER" id="PTHR39321:SF3">
    <property type="entry name" value="PHOSPHOPANTETHEINE ADENYLYLTRANSFERASE"/>
    <property type="match status" value="1"/>
</dbReference>
<reference evidence="13 15" key="2">
    <citation type="journal article" date="2018" name="Microb. Genom.">
        <title>Deciphering the unexplored Leptospira diversity from soils uncovers genomic evolution to virulence.</title>
        <authorList>
            <person name="Thibeaux R."/>
            <person name="Iraola G."/>
            <person name="Ferres I."/>
            <person name="Bierque E."/>
            <person name="Girault D."/>
            <person name="Soupe-Gilbert M.E."/>
            <person name="Picardeau M."/>
            <person name="Goarant C."/>
        </authorList>
    </citation>
    <scope>NUCLEOTIDE SEQUENCE [LARGE SCALE GENOMIC DNA]</scope>
    <source>
        <strain evidence="13 15">ATI7-C-A5</strain>
    </source>
</reference>
<dbReference type="AlphaFoldDB" id="A0A2N0BI59"/>
<keyword evidence="6 11" id="KW-0548">Nucleotidyltransferase</keyword>
<dbReference type="NCBIfam" id="TIGR00125">
    <property type="entry name" value="cyt_tran_rel"/>
    <property type="match status" value="1"/>
</dbReference>
<sequence>MIDSVKIPTGIFGGSFDPPHFGHAGILRSFFLEFPECKEVFIVPNLQNPLKGEKNSSPETILEMLHIFVSDFEENISILDLELKREGPSYTIRTLEELRSSYPEREFYLLIGEDNYSNFHEWKDWKKILDSVKTVCVFRRTSETIPENPDLRAVSSKFSFLKNPLLPVSSTELRREFKISARETSGVPANLRDYIEKKGLYQT</sequence>
<evidence type="ECO:0000256" key="4">
    <source>
        <dbReference type="ARBA" id="ARBA00022642"/>
    </source>
</evidence>
<keyword evidence="5 11" id="KW-0808">Transferase</keyword>
<evidence type="ECO:0000256" key="7">
    <source>
        <dbReference type="ARBA" id="ARBA00022741"/>
    </source>
</evidence>
<dbReference type="PANTHER" id="PTHR39321">
    <property type="entry name" value="NICOTINATE-NUCLEOTIDE ADENYLYLTRANSFERASE-RELATED"/>
    <property type="match status" value="1"/>
</dbReference>
<keyword evidence="8 11" id="KW-0067">ATP-binding</keyword>
<evidence type="ECO:0000256" key="10">
    <source>
        <dbReference type="ARBA" id="ARBA00048721"/>
    </source>
</evidence>
<dbReference type="HAMAP" id="MF_00244">
    <property type="entry name" value="NaMN_adenylyltr"/>
    <property type="match status" value="1"/>
</dbReference>
<dbReference type="NCBIfam" id="TIGR00482">
    <property type="entry name" value="nicotinate (nicotinamide) nucleotide adenylyltransferase"/>
    <property type="match status" value="1"/>
</dbReference>
<comment type="pathway">
    <text evidence="2 11">Cofactor biosynthesis; NAD(+) biosynthesis; deamido-NAD(+) from nicotinate D-ribonucleotide: step 1/1.</text>
</comment>
<evidence type="ECO:0000259" key="12">
    <source>
        <dbReference type="Pfam" id="PF01467"/>
    </source>
</evidence>
<keyword evidence="7 11" id="KW-0547">Nucleotide-binding</keyword>
<comment type="similarity">
    <text evidence="3 11">Belongs to the NadD family.</text>
</comment>
<keyword evidence="9 11" id="KW-0520">NAD</keyword>
<dbReference type="InterPro" id="IPR005248">
    <property type="entry name" value="NadD/NMNAT"/>
</dbReference>
<dbReference type="GO" id="GO:0009435">
    <property type="term" value="P:NAD+ biosynthetic process"/>
    <property type="evidence" value="ECO:0007669"/>
    <property type="project" value="UniProtKB-UniRule"/>
</dbReference>
<reference evidence="14" key="1">
    <citation type="submission" date="2017-07" db="EMBL/GenBank/DDBJ databases">
        <title>Leptospira spp. isolated from tropical soils.</title>
        <authorList>
            <person name="Thibeaux R."/>
            <person name="Iraola G."/>
            <person name="Ferres I."/>
            <person name="Bierque E."/>
            <person name="Girault D."/>
            <person name="Soupe-Gilbert M.-E."/>
            <person name="Picardeau M."/>
            <person name="Goarant C."/>
        </authorList>
    </citation>
    <scope>NUCLEOTIDE SEQUENCE [LARGE SCALE GENOMIC DNA]</scope>
    <source>
        <strain evidence="14">ATI7-C-A5</strain>
    </source>
</reference>
<evidence type="ECO:0000313" key="15">
    <source>
        <dbReference type="Proteomes" id="UP000232122"/>
    </source>
</evidence>
<dbReference type="EMBL" id="NPEF02000009">
    <property type="protein sequence ID" value="MDV6235644.1"/>
    <property type="molecule type" value="Genomic_DNA"/>
</dbReference>
<reference evidence="13" key="3">
    <citation type="submission" date="2023-10" db="EMBL/GenBank/DDBJ databases">
        <authorList>
            <person name="Picardeau M."/>
            <person name="Thibeaux R."/>
        </authorList>
    </citation>
    <scope>NUCLEOTIDE SEQUENCE</scope>
    <source>
        <strain evidence="13">ATI7-C-A5</strain>
    </source>
</reference>
<dbReference type="GO" id="GO:0005524">
    <property type="term" value="F:ATP binding"/>
    <property type="evidence" value="ECO:0007669"/>
    <property type="project" value="UniProtKB-KW"/>
</dbReference>
<dbReference type="Proteomes" id="UP000232122">
    <property type="component" value="Unassembled WGS sequence"/>
</dbReference>
<dbReference type="EC" id="2.7.7.18" evidence="11"/>
<keyword evidence="4 11" id="KW-0662">Pyridine nucleotide biosynthesis</keyword>
<keyword evidence="15" id="KW-1185">Reference proteome</keyword>
<evidence type="ECO:0000256" key="9">
    <source>
        <dbReference type="ARBA" id="ARBA00023027"/>
    </source>
</evidence>
<organism evidence="14">
    <name type="scientific">Leptospira ellisii</name>
    <dbReference type="NCBI Taxonomy" id="2023197"/>
    <lineage>
        <taxon>Bacteria</taxon>
        <taxon>Pseudomonadati</taxon>
        <taxon>Spirochaetota</taxon>
        <taxon>Spirochaetia</taxon>
        <taxon>Leptospirales</taxon>
        <taxon>Leptospiraceae</taxon>
        <taxon>Leptospira</taxon>
    </lineage>
</organism>
<dbReference type="Pfam" id="PF01467">
    <property type="entry name" value="CTP_transf_like"/>
    <property type="match status" value="1"/>
</dbReference>
<proteinExistence type="inferred from homology"/>
<comment type="caution">
    <text evidence="14">The sequence shown here is derived from an EMBL/GenBank/DDBJ whole genome shotgun (WGS) entry which is preliminary data.</text>
</comment>
<dbReference type="CDD" id="cd02165">
    <property type="entry name" value="NMNAT"/>
    <property type="match status" value="1"/>
</dbReference>
<accession>A0A2N0B582</accession>
<evidence type="ECO:0000256" key="11">
    <source>
        <dbReference type="HAMAP-Rule" id="MF_00244"/>
    </source>
</evidence>
<evidence type="ECO:0000313" key="13">
    <source>
        <dbReference type="EMBL" id="MDV6235644.1"/>
    </source>
</evidence>
<evidence type="ECO:0000313" key="14">
    <source>
        <dbReference type="EMBL" id="PJZ91699.1"/>
    </source>
</evidence>
<feature type="domain" description="Cytidyltransferase-like" evidence="12">
    <location>
        <begin position="11"/>
        <end position="175"/>
    </location>
</feature>
<name>A0A2N0BI59_9LEPT</name>
<protein>
    <recommendedName>
        <fullName evidence="11">Probable nicotinate-nucleotide adenylyltransferase</fullName>
        <ecNumber evidence="11">2.7.7.18</ecNumber>
    </recommendedName>
    <alternativeName>
        <fullName evidence="11">Deamido-NAD(+) diphosphorylase</fullName>
    </alternativeName>
    <alternativeName>
        <fullName evidence="11">Deamido-NAD(+) pyrophosphorylase</fullName>
    </alternativeName>
    <alternativeName>
        <fullName evidence="11">Nicotinate mononucleotide adenylyltransferase</fullName>
        <shortName evidence="11">NaMN adenylyltransferase</shortName>
    </alternativeName>
</protein>
<comment type="catalytic activity">
    <reaction evidence="10 11">
        <text>nicotinate beta-D-ribonucleotide + ATP + H(+) = deamido-NAD(+) + diphosphate</text>
        <dbReference type="Rhea" id="RHEA:22860"/>
        <dbReference type="ChEBI" id="CHEBI:15378"/>
        <dbReference type="ChEBI" id="CHEBI:30616"/>
        <dbReference type="ChEBI" id="CHEBI:33019"/>
        <dbReference type="ChEBI" id="CHEBI:57502"/>
        <dbReference type="ChEBI" id="CHEBI:58437"/>
        <dbReference type="EC" id="2.7.7.18"/>
    </reaction>
</comment>
<comment type="function">
    <text evidence="1 11">Catalyzes the reversible adenylation of nicotinate mononucleotide (NaMN) to nicotinic acid adenine dinucleotide (NaAD).</text>
</comment>
<evidence type="ECO:0000256" key="5">
    <source>
        <dbReference type="ARBA" id="ARBA00022679"/>
    </source>
</evidence>
<evidence type="ECO:0000256" key="1">
    <source>
        <dbReference type="ARBA" id="ARBA00002324"/>
    </source>
</evidence>
<accession>A0A2N0BI59</accession>